<organism evidence="2 3">
    <name type="scientific">Cladonia borealis</name>
    <dbReference type="NCBI Taxonomy" id="184061"/>
    <lineage>
        <taxon>Eukaryota</taxon>
        <taxon>Fungi</taxon>
        <taxon>Dikarya</taxon>
        <taxon>Ascomycota</taxon>
        <taxon>Pezizomycotina</taxon>
        <taxon>Lecanoromycetes</taxon>
        <taxon>OSLEUM clade</taxon>
        <taxon>Lecanoromycetidae</taxon>
        <taxon>Lecanorales</taxon>
        <taxon>Lecanorineae</taxon>
        <taxon>Cladoniaceae</taxon>
        <taxon>Cladonia</taxon>
    </lineage>
</organism>
<accession>A0AA39R1P5</accession>
<evidence type="ECO:0000256" key="1">
    <source>
        <dbReference type="SAM" id="SignalP"/>
    </source>
</evidence>
<evidence type="ECO:0000313" key="3">
    <source>
        <dbReference type="Proteomes" id="UP001166286"/>
    </source>
</evidence>
<feature type="signal peptide" evidence="1">
    <location>
        <begin position="1"/>
        <end position="21"/>
    </location>
</feature>
<keyword evidence="3" id="KW-1185">Reference proteome</keyword>
<evidence type="ECO:0000313" key="2">
    <source>
        <dbReference type="EMBL" id="KAK0513175.1"/>
    </source>
</evidence>
<reference evidence="2" key="1">
    <citation type="submission" date="2023-03" db="EMBL/GenBank/DDBJ databases">
        <title>Complete genome of Cladonia borealis.</title>
        <authorList>
            <person name="Park H."/>
        </authorList>
    </citation>
    <scope>NUCLEOTIDE SEQUENCE</scope>
    <source>
        <strain evidence="2">ANT050790</strain>
    </source>
</reference>
<gene>
    <name evidence="2" type="ORF">JMJ35_004161</name>
</gene>
<keyword evidence="1" id="KW-0732">Signal</keyword>
<sequence length="259" mass="26815">MRVKSLFLVFTLSSYSLISHAFPLIPQAPARQPALRRRVAYSVVAVDGGSAAASSSANAPVVTTIIQTSDQTETVTAPPITLPPSTETITSTAILTTLEPAKTVDVSVTQSPGPVAYQVVNADESSPSPSTSYITETFTASSSVNSKSSTSTKTSTLTSTSTSISTLSTTPAISSATIPGAEPAIITTAPAQAGWVAPAGLLPPSSTITTYSTHSTTTSKTYDDGMWHTTWRVWNATSTTPTTSIATAVITSGSYDDWK</sequence>
<proteinExistence type="predicted"/>
<dbReference type="EMBL" id="JAFEKC020000008">
    <property type="protein sequence ID" value="KAK0513175.1"/>
    <property type="molecule type" value="Genomic_DNA"/>
</dbReference>
<feature type="chain" id="PRO_5041445583" evidence="1">
    <location>
        <begin position="22"/>
        <end position="259"/>
    </location>
</feature>
<protein>
    <submittedName>
        <fullName evidence="2">Uncharacterized protein</fullName>
    </submittedName>
</protein>
<dbReference type="Proteomes" id="UP001166286">
    <property type="component" value="Unassembled WGS sequence"/>
</dbReference>
<comment type="caution">
    <text evidence="2">The sequence shown here is derived from an EMBL/GenBank/DDBJ whole genome shotgun (WGS) entry which is preliminary data.</text>
</comment>
<dbReference type="AlphaFoldDB" id="A0AA39R1P5"/>
<name>A0AA39R1P5_9LECA</name>